<keyword evidence="1" id="KW-0328">Glycosyltransferase</keyword>
<evidence type="ECO:0000313" key="5">
    <source>
        <dbReference type="EMBL" id="KRN47623.1"/>
    </source>
</evidence>
<keyword evidence="3" id="KW-0472">Membrane</keyword>
<dbReference type="GO" id="GO:0016757">
    <property type="term" value="F:glycosyltransferase activity"/>
    <property type="evidence" value="ECO:0007669"/>
    <property type="project" value="UniProtKB-KW"/>
</dbReference>
<gene>
    <name evidence="5" type="ORF">IV49_GL001368</name>
</gene>
<dbReference type="InterPro" id="IPR029044">
    <property type="entry name" value="Nucleotide-diphossugar_trans"/>
</dbReference>
<dbReference type="CDD" id="cd00761">
    <property type="entry name" value="Glyco_tranf_GTA_type"/>
    <property type="match status" value="1"/>
</dbReference>
<dbReference type="SUPFAM" id="SSF53448">
    <property type="entry name" value="Nucleotide-diphospho-sugar transferases"/>
    <property type="match status" value="1"/>
</dbReference>
<keyword evidence="6" id="KW-1185">Reference proteome</keyword>
<evidence type="ECO:0000259" key="4">
    <source>
        <dbReference type="Pfam" id="PF00535"/>
    </source>
</evidence>
<keyword evidence="2 5" id="KW-0808">Transferase</keyword>
<feature type="domain" description="Glycosyltransferase 2-like" evidence="4">
    <location>
        <begin position="17"/>
        <end position="147"/>
    </location>
</feature>
<organism evidence="5 6">
    <name type="scientific">Kandleria vitulina DSM 20405</name>
    <dbReference type="NCBI Taxonomy" id="1410657"/>
    <lineage>
        <taxon>Bacteria</taxon>
        <taxon>Bacillati</taxon>
        <taxon>Bacillota</taxon>
        <taxon>Erysipelotrichia</taxon>
        <taxon>Erysipelotrichales</taxon>
        <taxon>Coprobacillaceae</taxon>
        <taxon>Kandleria</taxon>
    </lineage>
</organism>
<dbReference type="Gene3D" id="3.90.550.10">
    <property type="entry name" value="Spore Coat Polysaccharide Biosynthesis Protein SpsA, Chain A"/>
    <property type="match status" value="1"/>
</dbReference>
<evidence type="ECO:0000256" key="2">
    <source>
        <dbReference type="ARBA" id="ARBA00022679"/>
    </source>
</evidence>
<dbReference type="PANTHER" id="PTHR22916">
    <property type="entry name" value="GLYCOSYLTRANSFERASE"/>
    <property type="match status" value="1"/>
</dbReference>
<proteinExistence type="predicted"/>
<evidence type="ECO:0000256" key="1">
    <source>
        <dbReference type="ARBA" id="ARBA00022676"/>
    </source>
</evidence>
<dbReference type="InterPro" id="IPR001173">
    <property type="entry name" value="Glyco_trans_2-like"/>
</dbReference>
<comment type="caution">
    <text evidence="5">The sequence shown here is derived from an EMBL/GenBank/DDBJ whole genome shotgun (WGS) entry which is preliminary data.</text>
</comment>
<keyword evidence="3" id="KW-0812">Transmembrane</keyword>
<dbReference type="Proteomes" id="UP000051841">
    <property type="component" value="Unassembled WGS sequence"/>
</dbReference>
<reference evidence="5 6" key="1">
    <citation type="journal article" date="2015" name="Genome Announc.">
        <title>Expanding the biotechnology potential of lactobacilli through comparative genomics of 213 strains and associated genera.</title>
        <authorList>
            <person name="Sun Z."/>
            <person name="Harris H.M."/>
            <person name="McCann A."/>
            <person name="Guo C."/>
            <person name="Argimon S."/>
            <person name="Zhang W."/>
            <person name="Yang X."/>
            <person name="Jeffery I.B."/>
            <person name="Cooney J.C."/>
            <person name="Kagawa T.F."/>
            <person name="Liu W."/>
            <person name="Song Y."/>
            <person name="Salvetti E."/>
            <person name="Wrobel A."/>
            <person name="Rasinkangas P."/>
            <person name="Parkhill J."/>
            <person name="Rea M.C."/>
            <person name="O'Sullivan O."/>
            <person name="Ritari J."/>
            <person name="Douillard F.P."/>
            <person name="Paul Ross R."/>
            <person name="Yang R."/>
            <person name="Briner A.E."/>
            <person name="Felis G.E."/>
            <person name="de Vos W.M."/>
            <person name="Barrangou R."/>
            <person name="Klaenhammer T.R."/>
            <person name="Caufield P.W."/>
            <person name="Cui Y."/>
            <person name="Zhang H."/>
            <person name="O'Toole P.W."/>
        </authorList>
    </citation>
    <scope>NUCLEOTIDE SEQUENCE [LARGE SCALE GENOMIC DNA]</scope>
    <source>
        <strain evidence="5 6">DSM 20405</strain>
    </source>
</reference>
<dbReference type="Pfam" id="PF00535">
    <property type="entry name" value="Glycos_transf_2"/>
    <property type="match status" value="1"/>
</dbReference>
<name>A0A0R2HCQ1_9FIRM</name>
<feature type="transmembrane region" description="Helical" evidence="3">
    <location>
        <begin position="268"/>
        <end position="285"/>
    </location>
</feature>
<accession>A0A0R2HCQ1</accession>
<dbReference type="PATRIC" id="fig|1410657.5.peg.1417"/>
<dbReference type="AlphaFoldDB" id="A0A0R2HCQ1"/>
<keyword evidence="3" id="KW-1133">Transmembrane helix</keyword>
<sequence>MIKYAWKEGLIPMKLLTVAIPCYNSQDYMHHAIDSLLGCKEDIEILVVDDGSKDDTAKIGDRYQEQYPDVVRCIHQENGGHGEAVNTGIKNATGKYFKVLDSDDWFDEEALKKVIDTLKNLENQPLDMMIVNYVYDKPSTNTQNPIRYTNALPQNRIFRWYNVKYFLPSQNLLMHSIIYRTAVLKNCGLVLPKHTFYVDNLFVYEPLPYVHTMYYLNVDLYHYFIGREDQSVNEKVMIGRIDQQIRVNKRMIDAVDVMSLKSRKLRKYMIHYLTIISTVTTVLLVKSGTEENLKKRDEFWNYMKETRPEVYKAVRKTMLGTLMRLRGKAGHKVLIAGYTVAQKLFDFN</sequence>
<protein>
    <submittedName>
        <fullName evidence="5">Glycosyltransferase</fullName>
    </submittedName>
</protein>
<evidence type="ECO:0000256" key="3">
    <source>
        <dbReference type="SAM" id="Phobius"/>
    </source>
</evidence>
<dbReference type="PANTHER" id="PTHR22916:SF51">
    <property type="entry name" value="GLYCOSYLTRANSFERASE EPSH-RELATED"/>
    <property type="match status" value="1"/>
</dbReference>
<dbReference type="EMBL" id="JQBL01000038">
    <property type="protein sequence ID" value="KRN47623.1"/>
    <property type="molecule type" value="Genomic_DNA"/>
</dbReference>
<evidence type="ECO:0000313" key="6">
    <source>
        <dbReference type="Proteomes" id="UP000051841"/>
    </source>
</evidence>